<protein>
    <recommendedName>
        <fullName evidence="5">Secreted protein</fullName>
    </recommendedName>
</protein>
<reference evidence="2 4" key="1">
    <citation type="journal article" date="2008" name="Science">
        <title>The Physcomitrella genome reveals evolutionary insights into the conquest of land by plants.</title>
        <authorList>
            <person name="Rensing S."/>
            <person name="Lang D."/>
            <person name="Zimmer A."/>
            <person name="Terry A."/>
            <person name="Salamov A."/>
            <person name="Shapiro H."/>
            <person name="Nishiyama T."/>
            <person name="Perroud P.-F."/>
            <person name="Lindquist E."/>
            <person name="Kamisugi Y."/>
            <person name="Tanahashi T."/>
            <person name="Sakakibara K."/>
            <person name="Fujita T."/>
            <person name="Oishi K."/>
            <person name="Shin-I T."/>
            <person name="Kuroki Y."/>
            <person name="Toyoda A."/>
            <person name="Suzuki Y."/>
            <person name="Hashimoto A."/>
            <person name="Yamaguchi K."/>
            <person name="Sugano A."/>
            <person name="Kohara Y."/>
            <person name="Fujiyama A."/>
            <person name="Anterola A."/>
            <person name="Aoki S."/>
            <person name="Ashton N."/>
            <person name="Barbazuk W.B."/>
            <person name="Barker E."/>
            <person name="Bennetzen J."/>
            <person name="Bezanilla M."/>
            <person name="Blankenship R."/>
            <person name="Cho S.H."/>
            <person name="Dutcher S."/>
            <person name="Estelle M."/>
            <person name="Fawcett J.A."/>
            <person name="Gundlach H."/>
            <person name="Hanada K."/>
            <person name="Heyl A."/>
            <person name="Hicks K.A."/>
            <person name="Hugh J."/>
            <person name="Lohr M."/>
            <person name="Mayer K."/>
            <person name="Melkozernov A."/>
            <person name="Murata T."/>
            <person name="Nelson D."/>
            <person name="Pils B."/>
            <person name="Prigge M."/>
            <person name="Reiss B."/>
            <person name="Renner T."/>
            <person name="Rombauts S."/>
            <person name="Rushton P."/>
            <person name="Sanderfoot A."/>
            <person name="Schween G."/>
            <person name="Shiu S.-H."/>
            <person name="Stueber K."/>
            <person name="Theodoulou F.L."/>
            <person name="Tu H."/>
            <person name="Van de Peer Y."/>
            <person name="Verrier P.J."/>
            <person name="Waters E."/>
            <person name="Wood A."/>
            <person name="Yang L."/>
            <person name="Cove D."/>
            <person name="Cuming A."/>
            <person name="Hasebe M."/>
            <person name="Lucas S."/>
            <person name="Mishler D.B."/>
            <person name="Reski R."/>
            <person name="Grigoriev I."/>
            <person name="Quatrano R.S."/>
            <person name="Boore J.L."/>
        </authorList>
    </citation>
    <scope>NUCLEOTIDE SEQUENCE [LARGE SCALE GENOMIC DNA]</scope>
    <source>
        <strain evidence="3 4">cv. Gransden 2004</strain>
    </source>
</reference>
<dbReference type="AlphaFoldDB" id="A0A2K1JHC0"/>
<evidence type="ECO:0000313" key="4">
    <source>
        <dbReference type="Proteomes" id="UP000006727"/>
    </source>
</evidence>
<dbReference type="EnsemblPlants" id="Pp3c14_11300V3.1">
    <property type="protein sequence ID" value="Pp3c14_11300V3.1"/>
    <property type="gene ID" value="Pp3c14_11300"/>
</dbReference>
<dbReference type="Proteomes" id="UP000006727">
    <property type="component" value="Chromosome 14"/>
</dbReference>
<keyword evidence="4" id="KW-1185">Reference proteome</keyword>
<dbReference type="EMBL" id="ABEU02000014">
    <property type="protein sequence ID" value="PNR40951.1"/>
    <property type="molecule type" value="Genomic_DNA"/>
</dbReference>
<gene>
    <name evidence="2" type="ORF">PHYPA_018354</name>
</gene>
<feature type="chain" id="PRO_5036042868" description="Secreted protein" evidence="1">
    <location>
        <begin position="28"/>
        <end position="65"/>
    </location>
</feature>
<name>A0A2K1JHC0_PHYPA</name>
<evidence type="ECO:0000313" key="2">
    <source>
        <dbReference type="EMBL" id="PNR40951.1"/>
    </source>
</evidence>
<keyword evidence="1" id="KW-0732">Signal</keyword>
<evidence type="ECO:0000256" key="1">
    <source>
        <dbReference type="SAM" id="SignalP"/>
    </source>
</evidence>
<reference evidence="3" key="3">
    <citation type="submission" date="2020-12" db="UniProtKB">
        <authorList>
            <consortium name="EnsemblPlants"/>
        </authorList>
    </citation>
    <scope>IDENTIFICATION</scope>
</reference>
<dbReference type="InParanoid" id="A0A2K1JHC0"/>
<reference evidence="2 4" key="2">
    <citation type="journal article" date="2018" name="Plant J.">
        <title>The Physcomitrella patens chromosome-scale assembly reveals moss genome structure and evolution.</title>
        <authorList>
            <person name="Lang D."/>
            <person name="Ullrich K.K."/>
            <person name="Murat F."/>
            <person name="Fuchs J."/>
            <person name="Jenkins J."/>
            <person name="Haas F.B."/>
            <person name="Piednoel M."/>
            <person name="Gundlach H."/>
            <person name="Van Bel M."/>
            <person name="Meyberg R."/>
            <person name="Vives C."/>
            <person name="Morata J."/>
            <person name="Symeonidi A."/>
            <person name="Hiss M."/>
            <person name="Muchero W."/>
            <person name="Kamisugi Y."/>
            <person name="Saleh O."/>
            <person name="Blanc G."/>
            <person name="Decker E.L."/>
            <person name="van Gessel N."/>
            <person name="Grimwood J."/>
            <person name="Hayes R.D."/>
            <person name="Graham S.W."/>
            <person name="Gunter L.E."/>
            <person name="McDaniel S.F."/>
            <person name="Hoernstein S.N.W."/>
            <person name="Larsson A."/>
            <person name="Li F.W."/>
            <person name="Perroud P.F."/>
            <person name="Phillips J."/>
            <person name="Ranjan P."/>
            <person name="Rokshar D.S."/>
            <person name="Rothfels C.J."/>
            <person name="Schneider L."/>
            <person name="Shu S."/>
            <person name="Stevenson D.W."/>
            <person name="Thummler F."/>
            <person name="Tillich M."/>
            <person name="Villarreal Aguilar J.C."/>
            <person name="Widiez T."/>
            <person name="Wong G.K."/>
            <person name="Wymore A."/>
            <person name="Zhang Y."/>
            <person name="Zimmer A.D."/>
            <person name="Quatrano R.S."/>
            <person name="Mayer K.F.X."/>
            <person name="Goodstein D."/>
            <person name="Casacuberta J.M."/>
            <person name="Vandepoele K."/>
            <person name="Reski R."/>
            <person name="Cuming A.C."/>
            <person name="Tuskan G.A."/>
            <person name="Maumus F."/>
            <person name="Salse J."/>
            <person name="Schmutz J."/>
            <person name="Rensing S.A."/>
        </authorList>
    </citation>
    <scope>NUCLEOTIDE SEQUENCE [LARGE SCALE GENOMIC DNA]</scope>
    <source>
        <strain evidence="3 4">cv. Gransden 2004</strain>
    </source>
</reference>
<accession>A0A2K1JHC0</accession>
<dbReference type="Gramene" id="Pp3c14_11300V3.1">
    <property type="protein sequence ID" value="Pp3c14_11300V3.1"/>
    <property type="gene ID" value="Pp3c14_11300"/>
</dbReference>
<feature type="signal peptide" evidence="1">
    <location>
        <begin position="1"/>
        <end position="27"/>
    </location>
</feature>
<organism evidence="2">
    <name type="scientific">Physcomitrium patens</name>
    <name type="common">Spreading-leaved earth moss</name>
    <name type="synonym">Physcomitrella patens</name>
    <dbReference type="NCBI Taxonomy" id="3218"/>
    <lineage>
        <taxon>Eukaryota</taxon>
        <taxon>Viridiplantae</taxon>
        <taxon>Streptophyta</taxon>
        <taxon>Embryophyta</taxon>
        <taxon>Bryophyta</taxon>
        <taxon>Bryophytina</taxon>
        <taxon>Bryopsida</taxon>
        <taxon>Funariidae</taxon>
        <taxon>Funariales</taxon>
        <taxon>Funariaceae</taxon>
        <taxon>Physcomitrium</taxon>
    </lineage>
</organism>
<evidence type="ECO:0000313" key="3">
    <source>
        <dbReference type="EnsemblPlants" id="Pp3c14_11300V3.1"/>
    </source>
</evidence>
<evidence type="ECO:0008006" key="5">
    <source>
        <dbReference type="Google" id="ProtNLM"/>
    </source>
</evidence>
<sequence length="65" mass="6872">MRFGSNVSVRISALVLIPVMELVSGVAEPMQGLLLAESCVLVKISIGVTNEGAPRRVATKLISSY</sequence>
<proteinExistence type="predicted"/>